<feature type="domain" description="OmpR/PhoB-type" evidence="9">
    <location>
        <begin position="129"/>
        <end position="223"/>
    </location>
</feature>
<dbReference type="SUPFAM" id="SSF52172">
    <property type="entry name" value="CheY-like"/>
    <property type="match status" value="1"/>
</dbReference>
<dbReference type="GO" id="GO:0005829">
    <property type="term" value="C:cytosol"/>
    <property type="evidence" value="ECO:0007669"/>
    <property type="project" value="TreeGrafter"/>
</dbReference>
<feature type="modified residue" description="4-aspartylphosphate" evidence="6">
    <location>
        <position position="55"/>
    </location>
</feature>
<dbReference type="GO" id="GO:0000976">
    <property type="term" value="F:transcription cis-regulatory region binding"/>
    <property type="evidence" value="ECO:0007669"/>
    <property type="project" value="TreeGrafter"/>
</dbReference>
<name>D5V0C5_ARCNC</name>
<dbReference type="RefSeq" id="WP_013135882.1">
    <property type="nucleotide sequence ID" value="NC_014166.1"/>
</dbReference>
<dbReference type="Pfam" id="PF00072">
    <property type="entry name" value="Response_reg"/>
    <property type="match status" value="1"/>
</dbReference>
<evidence type="ECO:0000259" key="8">
    <source>
        <dbReference type="PROSITE" id="PS50110"/>
    </source>
</evidence>
<evidence type="ECO:0000259" key="9">
    <source>
        <dbReference type="PROSITE" id="PS51755"/>
    </source>
</evidence>
<dbReference type="Proteomes" id="UP000000939">
    <property type="component" value="Chromosome"/>
</dbReference>
<keyword evidence="11" id="KW-1185">Reference proteome</keyword>
<dbReference type="PROSITE" id="PS50110">
    <property type="entry name" value="RESPONSE_REGULATORY"/>
    <property type="match status" value="1"/>
</dbReference>
<evidence type="ECO:0000256" key="7">
    <source>
        <dbReference type="PROSITE-ProRule" id="PRU01091"/>
    </source>
</evidence>
<evidence type="ECO:0000313" key="11">
    <source>
        <dbReference type="Proteomes" id="UP000000939"/>
    </source>
</evidence>
<keyword evidence="5" id="KW-0804">Transcription</keyword>
<organism evidence="10 11">
    <name type="scientific">Arcobacter nitrofigilis (strain ATCC 33309 / DSM 7299 / CCUG 15893 / LMG 7604 / NCTC 12251 / CI)</name>
    <name type="common">Campylobacter nitrofigilis</name>
    <dbReference type="NCBI Taxonomy" id="572480"/>
    <lineage>
        <taxon>Bacteria</taxon>
        <taxon>Pseudomonadati</taxon>
        <taxon>Campylobacterota</taxon>
        <taxon>Epsilonproteobacteria</taxon>
        <taxon>Campylobacterales</taxon>
        <taxon>Arcobacteraceae</taxon>
        <taxon>Arcobacter</taxon>
    </lineage>
</organism>
<dbReference type="Gene3D" id="3.40.50.2300">
    <property type="match status" value="1"/>
</dbReference>
<dbReference type="Gene3D" id="1.10.10.10">
    <property type="entry name" value="Winged helix-like DNA-binding domain superfamily/Winged helix DNA-binding domain"/>
    <property type="match status" value="1"/>
</dbReference>
<dbReference type="eggNOG" id="COG0745">
    <property type="taxonomic scope" value="Bacteria"/>
</dbReference>
<dbReference type="PANTHER" id="PTHR48111">
    <property type="entry name" value="REGULATOR OF RPOS"/>
    <property type="match status" value="1"/>
</dbReference>
<dbReference type="Pfam" id="PF00486">
    <property type="entry name" value="Trans_reg_C"/>
    <property type="match status" value="1"/>
</dbReference>
<dbReference type="InterPro" id="IPR001789">
    <property type="entry name" value="Sig_transdc_resp-reg_receiver"/>
</dbReference>
<dbReference type="OrthoDB" id="8912111at2"/>
<dbReference type="InterPro" id="IPR001867">
    <property type="entry name" value="OmpR/PhoB-type_DNA-bd"/>
</dbReference>
<feature type="DNA-binding region" description="OmpR/PhoB-type" evidence="7">
    <location>
        <begin position="129"/>
        <end position="223"/>
    </location>
</feature>
<dbReference type="GO" id="GO:0006355">
    <property type="term" value="P:regulation of DNA-templated transcription"/>
    <property type="evidence" value="ECO:0007669"/>
    <property type="project" value="InterPro"/>
</dbReference>
<protein>
    <submittedName>
        <fullName evidence="10">Two component transcriptional regulator, winged helix family</fullName>
    </submittedName>
</protein>
<evidence type="ECO:0000256" key="3">
    <source>
        <dbReference type="ARBA" id="ARBA00023015"/>
    </source>
</evidence>
<accession>D5V0C5</accession>
<dbReference type="STRING" id="572480.Arnit_2083"/>
<evidence type="ECO:0000256" key="4">
    <source>
        <dbReference type="ARBA" id="ARBA00023125"/>
    </source>
</evidence>
<evidence type="ECO:0000256" key="5">
    <source>
        <dbReference type="ARBA" id="ARBA00023163"/>
    </source>
</evidence>
<keyword evidence="2" id="KW-0902">Two-component regulatory system</keyword>
<keyword evidence="1 6" id="KW-0597">Phosphoprotein</keyword>
<dbReference type="GO" id="GO:0032993">
    <property type="term" value="C:protein-DNA complex"/>
    <property type="evidence" value="ECO:0007669"/>
    <property type="project" value="TreeGrafter"/>
</dbReference>
<sequence length="228" mass="26327">MKKINILIIEDTTLTAQKMKRTLEWAGYHVVAIASRSETALEAMFKEHIDIIIADINIKGELNGIETAKLIQKNFNVPVIFLTSYHDDTTLAEASSVNFTGYIVKPYLDAHLLREVKLASLRFGLNNKIEAIKLDNDYIYDIQNKVLLKNNKEITLTKKEEQFLYILIQNKNSVISNEYVDLTLWHDNATYDENRRQLLFRLRKKVPELDIQTIKGVGYTLKINTPDI</sequence>
<dbReference type="GO" id="GO:0000156">
    <property type="term" value="F:phosphorelay response regulator activity"/>
    <property type="evidence" value="ECO:0007669"/>
    <property type="project" value="TreeGrafter"/>
</dbReference>
<reference evidence="10 11" key="1">
    <citation type="journal article" date="2010" name="Stand. Genomic Sci.">
        <title>Complete genome sequence of Arcobacter nitrofigilis type strain (CI).</title>
        <authorList>
            <person name="Pati A."/>
            <person name="Gronow S."/>
            <person name="Lapidus A."/>
            <person name="Copeland A."/>
            <person name="Glavina Del Rio T."/>
            <person name="Nolan M."/>
            <person name="Lucas S."/>
            <person name="Tice H."/>
            <person name="Cheng J.F."/>
            <person name="Han C."/>
            <person name="Chertkov O."/>
            <person name="Bruce D."/>
            <person name="Tapia R."/>
            <person name="Goodwin L."/>
            <person name="Pitluck S."/>
            <person name="Liolios K."/>
            <person name="Ivanova N."/>
            <person name="Mavromatis K."/>
            <person name="Chen A."/>
            <person name="Palaniappan K."/>
            <person name="Land M."/>
            <person name="Hauser L."/>
            <person name="Chang Y.J."/>
            <person name="Jeffries C.D."/>
            <person name="Detter J.C."/>
            <person name="Rohde M."/>
            <person name="Goker M."/>
            <person name="Bristow J."/>
            <person name="Eisen J.A."/>
            <person name="Markowitz V."/>
            <person name="Hugenholtz P."/>
            <person name="Klenk H.P."/>
            <person name="Kyrpides N.C."/>
        </authorList>
    </citation>
    <scope>NUCLEOTIDE SEQUENCE [LARGE SCALE GENOMIC DNA]</scope>
    <source>
        <strain evidence="11">ATCC 33309 / DSM 7299 / CCUG 15893 / LMG 7604 / NCTC 12251 / CI</strain>
    </source>
</reference>
<feature type="domain" description="Response regulatory" evidence="8">
    <location>
        <begin position="5"/>
        <end position="120"/>
    </location>
</feature>
<proteinExistence type="predicted"/>
<dbReference type="PROSITE" id="PS51755">
    <property type="entry name" value="OMPR_PHOB"/>
    <property type="match status" value="1"/>
</dbReference>
<evidence type="ECO:0000256" key="6">
    <source>
        <dbReference type="PROSITE-ProRule" id="PRU00169"/>
    </source>
</evidence>
<dbReference type="InterPro" id="IPR011006">
    <property type="entry name" value="CheY-like_superfamily"/>
</dbReference>
<dbReference type="InterPro" id="IPR036388">
    <property type="entry name" value="WH-like_DNA-bd_sf"/>
</dbReference>
<evidence type="ECO:0000256" key="1">
    <source>
        <dbReference type="ARBA" id="ARBA00022553"/>
    </source>
</evidence>
<dbReference type="InterPro" id="IPR039420">
    <property type="entry name" value="WalR-like"/>
</dbReference>
<gene>
    <name evidence="10" type="ordered locus">Arnit_2083</name>
</gene>
<evidence type="ECO:0000256" key="2">
    <source>
        <dbReference type="ARBA" id="ARBA00023012"/>
    </source>
</evidence>
<dbReference type="EMBL" id="CP001999">
    <property type="protein sequence ID" value="ADG93737.1"/>
    <property type="molecule type" value="Genomic_DNA"/>
</dbReference>
<dbReference type="PANTHER" id="PTHR48111:SF1">
    <property type="entry name" value="TWO-COMPONENT RESPONSE REGULATOR ORR33"/>
    <property type="match status" value="1"/>
</dbReference>
<dbReference type="AlphaFoldDB" id="D5V0C5"/>
<dbReference type="SMART" id="SM00448">
    <property type="entry name" value="REC"/>
    <property type="match status" value="1"/>
</dbReference>
<keyword evidence="3" id="KW-0805">Transcription regulation</keyword>
<dbReference type="HOGENOM" id="CLU_000445_30_3_7"/>
<keyword evidence="4 7" id="KW-0238">DNA-binding</keyword>
<dbReference type="KEGG" id="ant:Arnit_2083"/>
<dbReference type="CDD" id="cd00383">
    <property type="entry name" value="trans_reg_C"/>
    <property type="match status" value="1"/>
</dbReference>
<dbReference type="SMART" id="SM00862">
    <property type="entry name" value="Trans_reg_C"/>
    <property type="match status" value="1"/>
</dbReference>
<evidence type="ECO:0000313" key="10">
    <source>
        <dbReference type="EMBL" id="ADG93737.1"/>
    </source>
</evidence>